<dbReference type="PANTHER" id="PTHR43196:SF2">
    <property type="entry name" value="PHOSPHOADENOSINE PHOSPHOSULFATE REDUCTASE"/>
    <property type="match status" value="1"/>
</dbReference>
<dbReference type="InterPro" id="IPR014729">
    <property type="entry name" value="Rossmann-like_a/b/a_fold"/>
</dbReference>
<evidence type="ECO:0000313" key="2">
    <source>
        <dbReference type="EMBL" id="AFI03832.1"/>
    </source>
</evidence>
<evidence type="ECO:0000313" key="3">
    <source>
        <dbReference type="Proteomes" id="UP000005010"/>
    </source>
</evidence>
<dbReference type="Pfam" id="PF01507">
    <property type="entry name" value="PAPS_reduct"/>
    <property type="match status" value="1"/>
</dbReference>
<proteinExistence type="predicted"/>
<dbReference type="HOGENOM" id="CLU_083274_0_0_7"/>
<dbReference type="EMBL" id="CP003479">
    <property type="protein sequence ID" value="AFI03832.1"/>
    <property type="molecule type" value="Genomic_DNA"/>
</dbReference>
<dbReference type="PANTHER" id="PTHR43196">
    <property type="entry name" value="SULFATE ADENYLYLTRANSFERASE SUBUNIT 2"/>
    <property type="match status" value="1"/>
</dbReference>
<feature type="domain" description="Phosphoadenosine phosphosulphate reductase" evidence="1">
    <location>
        <begin position="6"/>
        <end position="185"/>
    </location>
</feature>
<dbReference type="eggNOG" id="COG0175">
    <property type="taxonomic scope" value="Bacteria"/>
</dbReference>
<accession>I0ELL3</accession>
<reference evidence="3" key="1">
    <citation type="submission" date="2012-04" db="EMBL/GenBank/DDBJ databases">
        <title>Complete genome sequence of Helicobacter cetorum strain MIT 00-7128.</title>
        <authorList>
            <person name="Kersulyte D."/>
            <person name="Berg D.E."/>
        </authorList>
    </citation>
    <scope>NUCLEOTIDE SEQUENCE [LARGE SCALE GENOMIC DNA]</scope>
    <source>
        <strain evidence="3">MIT 00-7128</strain>
    </source>
</reference>
<dbReference type="InterPro" id="IPR050128">
    <property type="entry name" value="Sulfate_adenylyltrnsfr_sub2"/>
</dbReference>
<dbReference type="AlphaFoldDB" id="I0ELL3"/>
<gene>
    <name evidence="2" type="ordered locus">HCW_02755</name>
</gene>
<organism evidence="2 3">
    <name type="scientific">Helicobacter cetorum (strain ATCC BAA-429 / MIT 00-7128)</name>
    <dbReference type="NCBI Taxonomy" id="182217"/>
    <lineage>
        <taxon>Bacteria</taxon>
        <taxon>Pseudomonadati</taxon>
        <taxon>Campylobacterota</taxon>
        <taxon>Epsilonproteobacteria</taxon>
        <taxon>Campylobacterales</taxon>
        <taxon>Helicobacteraceae</taxon>
        <taxon>Helicobacter</taxon>
    </lineage>
</organism>
<sequence length="257" mass="31051">MKTKIALWSGGKDSTAMIDLLLRDKKQVDYIVFNDTLNEFSAMYEYIAKVSNYWKERYNAKIVITKPQGVFITNQIQKITTKGAFNGRPKGLLSSGHVFCRWRRESKVYPLERFIKENHIKDYTLLLGITIDEMHRAKFMDRKFEYPLIYDYKMNESDCKNYLKDRELENPLYRHFERTGCFFCPYASLRSFYRVWKYYPKEWAKMKEYESLCLENAINKSWFLKNRSCEYMEQKFSKEQELEFIDDEPLKDCMCKI</sequence>
<dbReference type="Proteomes" id="UP000005010">
    <property type="component" value="Chromosome"/>
</dbReference>
<keyword evidence="3" id="KW-1185">Reference proteome</keyword>
<dbReference type="InterPro" id="IPR002500">
    <property type="entry name" value="PAPS_reduct_dom"/>
</dbReference>
<protein>
    <submittedName>
        <fullName evidence="2">Phage protein</fullName>
    </submittedName>
</protein>
<dbReference type="KEGG" id="hce:HCW_02755"/>
<dbReference type="GO" id="GO:0003824">
    <property type="term" value="F:catalytic activity"/>
    <property type="evidence" value="ECO:0007669"/>
    <property type="project" value="InterPro"/>
</dbReference>
<dbReference type="STRING" id="182217.HCW_02755"/>
<name>I0ELL3_HELC0</name>
<evidence type="ECO:0000259" key="1">
    <source>
        <dbReference type="Pfam" id="PF01507"/>
    </source>
</evidence>
<dbReference type="RefSeq" id="WP_014660704.1">
    <property type="nucleotide sequence ID" value="NC_017737.1"/>
</dbReference>
<dbReference type="Gene3D" id="3.40.50.620">
    <property type="entry name" value="HUPs"/>
    <property type="match status" value="1"/>
</dbReference>
<dbReference type="PATRIC" id="fig|182217.3.peg.583"/>
<dbReference type="SUPFAM" id="SSF52402">
    <property type="entry name" value="Adenine nucleotide alpha hydrolases-like"/>
    <property type="match status" value="1"/>
</dbReference>